<dbReference type="AlphaFoldDB" id="A0AA35CMF9"/>
<sequence length="101" mass="11101">MRYSEFPYVARKACVDANKELAAVCQICPFARLCEGCPVAEARRILNDLQVQATWAETGVSNALAKRQIGEGRRQFAVIEGGKQRATEYQRAGSEPHSGEA</sequence>
<dbReference type="EMBL" id="AP025628">
    <property type="protein sequence ID" value="BDG61892.1"/>
    <property type="molecule type" value="Genomic_DNA"/>
</dbReference>
<dbReference type="Proteomes" id="UP001163687">
    <property type="component" value="Chromosome"/>
</dbReference>
<dbReference type="KEGG" id="cmic:caldi_29820"/>
<reference evidence="1" key="1">
    <citation type="submission" date="2022-03" db="EMBL/GenBank/DDBJ databases">
        <title>Complete genome sequence of Caldinitratiruptor microaerophilus.</title>
        <authorList>
            <person name="Mukaiyama R."/>
            <person name="Nishiyama T."/>
            <person name="Ueda K."/>
        </authorList>
    </citation>
    <scope>NUCLEOTIDE SEQUENCE</scope>
    <source>
        <strain evidence="1">JCM 16183</strain>
    </source>
</reference>
<keyword evidence="2" id="KW-1185">Reference proteome</keyword>
<dbReference type="RefSeq" id="WP_264842522.1">
    <property type="nucleotide sequence ID" value="NZ_AP025628.1"/>
</dbReference>
<gene>
    <name evidence="1" type="ORF">caldi_29820</name>
</gene>
<accession>A0AA35CMF9</accession>
<name>A0AA35CMF9_9FIRM</name>
<organism evidence="1 2">
    <name type="scientific">Caldinitratiruptor microaerophilus</name>
    <dbReference type="NCBI Taxonomy" id="671077"/>
    <lineage>
        <taxon>Bacteria</taxon>
        <taxon>Bacillati</taxon>
        <taxon>Bacillota</taxon>
        <taxon>Clostridia</taxon>
        <taxon>Eubacteriales</taxon>
        <taxon>Symbiobacteriaceae</taxon>
        <taxon>Caldinitratiruptor</taxon>
    </lineage>
</organism>
<evidence type="ECO:0000313" key="2">
    <source>
        <dbReference type="Proteomes" id="UP001163687"/>
    </source>
</evidence>
<evidence type="ECO:0000313" key="1">
    <source>
        <dbReference type="EMBL" id="BDG61892.1"/>
    </source>
</evidence>
<protein>
    <submittedName>
        <fullName evidence="1">Uncharacterized protein</fullName>
    </submittedName>
</protein>
<proteinExistence type="predicted"/>